<dbReference type="AlphaFoldDB" id="A0A0C1QPQ1"/>
<dbReference type="SUPFAM" id="SSF55785">
    <property type="entry name" value="PYP-like sensor domain (PAS domain)"/>
    <property type="match status" value="1"/>
</dbReference>
<dbReference type="PANTHER" id="PTHR46663:SF4">
    <property type="entry name" value="DIGUANYLATE CYCLASE DGCT-RELATED"/>
    <property type="match status" value="1"/>
</dbReference>
<dbReference type="GO" id="GO:0003824">
    <property type="term" value="F:catalytic activity"/>
    <property type="evidence" value="ECO:0007669"/>
    <property type="project" value="UniProtKB-ARBA"/>
</dbReference>
<dbReference type="InterPro" id="IPR000700">
    <property type="entry name" value="PAS-assoc_C"/>
</dbReference>
<dbReference type="InterPro" id="IPR035965">
    <property type="entry name" value="PAS-like_dom_sf"/>
</dbReference>
<evidence type="ECO:0000259" key="2">
    <source>
        <dbReference type="PROSITE" id="PS50113"/>
    </source>
</evidence>
<dbReference type="Pfam" id="PF00990">
    <property type="entry name" value="GGDEF"/>
    <property type="match status" value="1"/>
</dbReference>
<reference evidence="4 5" key="1">
    <citation type="submission" date="2015-01" db="EMBL/GenBank/DDBJ databases">
        <title>Genome sequence of the anaerobic bacterium Geobacter soli GSS01, a dissimilatory Fe(III) reducer from soil.</title>
        <authorList>
            <person name="Yang G."/>
            <person name="Zhou S."/>
        </authorList>
    </citation>
    <scope>NUCLEOTIDE SEQUENCE [LARGE SCALE GENOMIC DNA]</scope>
    <source>
        <strain evidence="4 5">GSS01</strain>
    </source>
</reference>
<dbReference type="Gene3D" id="3.30.450.20">
    <property type="entry name" value="PAS domain"/>
    <property type="match status" value="1"/>
</dbReference>
<evidence type="ECO:0000313" key="4">
    <source>
        <dbReference type="EMBL" id="KIE42602.1"/>
    </source>
</evidence>
<evidence type="ECO:0000259" key="1">
    <source>
        <dbReference type="PROSITE" id="PS50112"/>
    </source>
</evidence>
<dbReference type="NCBIfam" id="TIGR00229">
    <property type="entry name" value="sensory_box"/>
    <property type="match status" value="1"/>
</dbReference>
<proteinExistence type="predicted"/>
<accession>A0A0C1QPQ1</accession>
<dbReference type="PROSITE" id="PS50113">
    <property type="entry name" value="PAC"/>
    <property type="match status" value="1"/>
</dbReference>
<dbReference type="Pfam" id="PF13426">
    <property type="entry name" value="PAS_9"/>
    <property type="match status" value="1"/>
</dbReference>
<organism evidence="4 5">
    <name type="scientific">Geobacter soli</name>
    <dbReference type="NCBI Taxonomy" id="1510391"/>
    <lineage>
        <taxon>Bacteria</taxon>
        <taxon>Pseudomonadati</taxon>
        <taxon>Thermodesulfobacteriota</taxon>
        <taxon>Desulfuromonadia</taxon>
        <taxon>Geobacterales</taxon>
        <taxon>Geobacteraceae</taxon>
        <taxon>Geobacter</taxon>
    </lineage>
</organism>
<evidence type="ECO:0000259" key="3">
    <source>
        <dbReference type="PROSITE" id="PS50887"/>
    </source>
</evidence>
<dbReference type="SUPFAM" id="SSF55073">
    <property type="entry name" value="Nucleotide cyclase"/>
    <property type="match status" value="1"/>
</dbReference>
<dbReference type="FunFam" id="3.30.70.270:FF:000001">
    <property type="entry name" value="Diguanylate cyclase domain protein"/>
    <property type="match status" value="1"/>
</dbReference>
<dbReference type="PROSITE" id="PS50112">
    <property type="entry name" value="PAS"/>
    <property type="match status" value="1"/>
</dbReference>
<gene>
    <name evidence="4" type="ORF">SE37_08165</name>
</gene>
<dbReference type="Gene3D" id="3.30.70.270">
    <property type="match status" value="1"/>
</dbReference>
<keyword evidence="5" id="KW-1185">Reference proteome</keyword>
<feature type="domain" description="PAC" evidence="2">
    <location>
        <begin position="83"/>
        <end position="135"/>
    </location>
</feature>
<dbReference type="NCBIfam" id="TIGR00254">
    <property type="entry name" value="GGDEF"/>
    <property type="match status" value="1"/>
</dbReference>
<dbReference type="PANTHER" id="PTHR46663">
    <property type="entry name" value="DIGUANYLATE CYCLASE DGCT-RELATED"/>
    <property type="match status" value="1"/>
</dbReference>
<dbReference type="SMART" id="SM00267">
    <property type="entry name" value="GGDEF"/>
    <property type="match status" value="1"/>
</dbReference>
<feature type="domain" description="GGDEF" evidence="3">
    <location>
        <begin position="170"/>
        <end position="300"/>
    </location>
</feature>
<sequence>MNPDTVFYKELIDNLYDGVYFVDRDRRITYWNRGAERLTGYGAGDVTGSRCRDNVLCHTDCDGLSLCEELCPVAHTLEDGVCREAEVFLHHRAGHRVPVNVRVSPIRNGAGAIVGAVEIFSDNSARLSDLQRIDELQQLVFLDPLTGVANRRYIQMYLQSKFDEMFRYGWPFGVMLLDLDHFKEINDSFGHQMGDDLLKMAARTLRNAVRSYDLIGRWGGEEFIAVITNVKEDRLHEMAERFRRLVEESSMTAGDTIVRVTVSIGATLATSDDTVGSLLKRADELLYRSKGAGRNCVTCA</sequence>
<dbReference type="CDD" id="cd01949">
    <property type="entry name" value="GGDEF"/>
    <property type="match status" value="1"/>
</dbReference>
<dbReference type="RefSeq" id="WP_039645323.1">
    <property type="nucleotide sequence ID" value="NZ_JXBL01000001.1"/>
</dbReference>
<dbReference type="InterPro" id="IPR043128">
    <property type="entry name" value="Rev_trsase/Diguanyl_cyclase"/>
</dbReference>
<dbReference type="EMBL" id="JXBL01000001">
    <property type="protein sequence ID" value="KIE42602.1"/>
    <property type="molecule type" value="Genomic_DNA"/>
</dbReference>
<name>A0A0C1QPQ1_9BACT</name>
<dbReference type="InterPro" id="IPR052163">
    <property type="entry name" value="DGC-Regulatory_Protein"/>
</dbReference>
<dbReference type="CDD" id="cd00130">
    <property type="entry name" value="PAS"/>
    <property type="match status" value="1"/>
</dbReference>
<feature type="domain" description="PAS" evidence="1">
    <location>
        <begin position="4"/>
        <end position="48"/>
    </location>
</feature>
<dbReference type="InterPro" id="IPR000160">
    <property type="entry name" value="GGDEF_dom"/>
</dbReference>
<dbReference type="InterPro" id="IPR000014">
    <property type="entry name" value="PAS"/>
</dbReference>
<evidence type="ECO:0000313" key="5">
    <source>
        <dbReference type="Proteomes" id="UP000031433"/>
    </source>
</evidence>
<dbReference type="InterPro" id="IPR029787">
    <property type="entry name" value="Nucleotide_cyclase"/>
</dbReference>
<dbReference type="Proteomes" id="UP000031433">
    <property type="component" value="Unassembled WGS sequence"/>
</dbReference>
<protein>
    <submittedName>
        <fullName evidence="4">Diguanylate cyclase</fullName>
    </submittedName>
</protein>
<dbReference type="SMART" id="SM00091">
    <property type="entry name" value="PAS"/>
    <property type="match status" value="1"/>
</dbReference>
<comment type="caution">
    <text evidence="4">The sequence shown here is derived from an EMBL/GenBank/DDBJ whole genome shotgun (WGS) entry which is preliminary data.</text>
</comment>
<dbReference type="PROSITE" id="PS50887">
    <property type="entry name" value="GGDEF"/>
    <property type="match status" value="1"/>
</dbReference>